<reference evidence="1 2" key="1">
    <citation type="journal article" date="2020" name="Microbes Environ.">
        <title>Synthetic bacterial community of duckweed: a simple and stable system to study plant-microbe interactions.</title>
        <authorList>
            <person name="Ishizawa H."/>
            <person name="Tada M."/>
            <person name="Kuroda M."/>
            <person name="Inoue D."/>
            <person name="Futamata H."/>
            <person name="Ike M."/>
        </authorList>
    </citation>
    <scope>NUCLEOTIDE SEQUENCE [LARGE SCALE GENOMIC DNA]</scope>
    <source>
        <strain evidence="1 2">DW100</strain>
    </source>
</reference>
<sequence length="215" mass="23041">MMLKGTIDGILDVANFARNYIGGNLDRSGFGPRMTKWDGNTMSATESEDAKGNAVATTGGFLLGHVTSLGANGERVVAGSINYVDPSDQFGVFGSRVKPQSGALDVIGHGETTGIDVNNITIQGGKIKNLNHRQLAKLITNNPEFVGQDIRLISCSTGKGDFAQNLANKLNTNVFAPNEVIWITEHGRFFVVPMKNKLPVLSSPGKMIKFSSMKK</sequence>
<evidence type="ECO:0008006" key="3">
    <source>
        <dbReference type="Google" id="ProtNLM"/>
    </source>
</evidence>
<name>A0ABM8KAY4_9FLAO</name>
<gene>
    <name evidence="1" type="ORF">CRDW_24170</name>
</gene>
<dbReference type="RefSeq" id="WP_338612805.1">
    <property type="nucleotide sequence ID" value="NZ_AP029022.1"/>
</dbReference>
<evidence type="ECO:0000313" key="1">
    <source>
        <dbReference type="EMBL" id="BEV05043.1"/>
    </source>
</evidence>
<proteinExistence type="predicted"/>
<organism evidence="1 2">
    <name type="scientific">Chryseobacterium gambrini</name>
    <dbReference type="NCBI Taxonomy" id="373672"/>
    <lineage>
        <taxon>Bacteria</taxon>
        <taxon>Pseudomonadati</taxon>
        <taxon>Bacteroidota</taxon>
        <taxon>Flavobacteriia</taxon>
        <taxon>Flavobacteriales</taxon>
        <taxon>Weeksellaceae</taxon>
        <taxon>Chryseobacterium group</taxon>
        <taxon>Chryseobacterium</taxon>
    </lineage>
</organism>
<protein>
    <recommendedName>
        <fullName evidence="3">DUF4347 domain-containing protein</fullName>
    </recommendedName>
</protein>
<keyword evidence="2" id="KW-1185">Reference proteome</keyword>
<dbReference type="Proteomes" id="UP001380186">
    <property type="component" value="Chromosome"/>
</dbReference>
<accession>A0ABM8KAY4</accession>
<dbReference type="EMBL" id="AP029022">
    <property type="protein sequence ID" value="BEV05043.1"/>
    <property type="molecule type" value="Genomic_DNA"/>
</dbReference>
<evidence type="ECO:0000313" key="2">
    <source>
        <dbReference type="Proteomes" id="UP001380186"/>
    </source>
</evidence>